<keyword evidence="6" id="KW-0720">Serine protease</keyword>
<keyword evidence="2 6" id="KW-0031">Aminopeptidase</keyword>
<dbReference type="PANTHER" id="PTHR38469:SF1">
    <property type="entry name" value="PERIPLASMIC PEPTIDASE SUBFAMILY S1B"/>
    <property type="match status" value="1"/>
</dbReference>
<keyword evidence="3 6" id="KW-0645">Protease</keyword>
<comment type="caution">
    <text evidence="7">The sequence shown here is derived from an EMBL/GenBank/DDBJ whole genome shotgun (WGS) entry which is preliminary data.</text>
</comment>
<gene>
    <name evidence="7" type="ORF">EOE66_14120</name>
</gene>
<evidence type="ECO:0000256" key="4">
    <source>
        <dbReference type="ARBA" id="ARBA00022729"/>
    </source>
</evidence>
<evidence type="ECO:0000256" key="6">
    <source>
        <dbReference type="RuleBase" id="RU366067"/>
    </source>
</evidence>
<evidence type="ECO:0000313" key="7">
    <source>
        <dbReference type="EMBL" id="RVU45636.1"/>
    </source>
</evidence>
<keyword evidence="4" id="KW-0732">Signal</keyword>
<dbReference type="EMBL" id="SACR01000004">
    <property type="protein sequence ID" value="RVU45636.1"/>
    <property type="molecule type" value="Genomic_DNA"/>
</dbReference>
<dbReference type="InterPro" id="IPR019500">
    <property type="entry name" value="Pep_S46"/>
</dbReference>
<sequence length="677" mass="74090">MGAASWSAEGMWTLDNLPRAQMQASQGHAPDAAWVDRAMRAAARLAGGCSASFVSSSGLVMTNHHCITRCLQQLSSPTLDRMATGFLAREREQEIRCPDFEINRLEAITDVTEQVRAATAGKQGAAYQAAEDAARARLTRECRGSDVENTRCDMVTLYRGGQHQLYKYRRYSDVRLVWAPEAAVAAFGGDPDNFNFPRWCLDAAFLRVYEGGKPAPVQHHFPFRAEGPQPGEPLYVTGHPGNTQRLLTVAQLEFLRENLGTEVIPRNSEIRGVMLQYARGDAEAQRLAQGALQGIENGLKVQRGQLLALNDPAVMDAKRSAEAALKAFVASQPELAARTGDPWAEIEAAQRIKRDLDAEMQLLEEGRGFLAAHFGYARTLVRGAAERSKPNAERLREFNETNLPQIEQRLRAAAPVYPAFEQARLAWSLTRMRSQLGADHALVRQVLGQRTPEQVAAELVAGSRLADPAERLRLWAGGQAAIDASADSFIRLVRAIDADARALRKRFESEVQAVERRAATRIAQAQFAQSGRNAYPDATFSLRLSYGEVAGWTEKGQPVAPYTDFAGAFRRHTGAAPFALPAPWLAAREKLNPAQRFNFVTTHDIIGGNSGSPMVDREGRVVGLIFDGNIHSLGGSFSYDGSRNRAVSVHAGAIVEALRTVYEAPSLVQELLGSARP</sequence>
<evidence type="ECO:0000256" key="1">
    <source>
        <dbReference type="ARBA" id="ARBA00010491"/>
    </source>
</evidence>
<evidence type="ECO:0000256" key="3">
    <source>
        <dbReference type="ARBA" id="ARBA00022670"/>
    </source>
</evidence>
<name>A0A437RFT7_9BURK</name>
<dbReference type="OrthoDB" id="9805367at2"/>
<dbReference type="Proteomes" id="UP000285575">
    <property type="component" value="Unassembled WGS sequence"/>
</dbReference>
<dbReference type="PANTHER" id="PTHR38469">
    <property type="entry name" value="PERIPLASMIC PEPTIDASE SUBFAMILY S1B"/>
    <property type="match status" value="1"/>
</dbReference>
<dbReference type="SUPFAM" id="SSF50494">
    <property type="entry name" value="Trypsin-like serine proteases"/>
    <property type="match status" value="1"/>
</dbReference>
<dbReference type="InterPro" id="IPR043504">
    <property type="entry name" value="Peptidase_S1_PA_chymotrypsin"/>
</dbReference>
<dbReference type="GO" id="GO:0070009">
    <property type="term" value="F:serine-type aminopeptidase activity"/>
    <property type="evidence" value="ECO:0007669"/>
    <property type="project" value="UniProtKB-UniRule"/>
</dbReference>
<accession>A0A437RFT7</accession>
<dbReference type="AlphaFoldDB" id="A0A437RFT7"/>
<evidence type="ECO:0000313" key="8">
    <source>
        <dbReference type="Proteomes" id="UP000285575"/>
    </source>
</evidence>
<dbReference type="EC" id="3.4.14.-" evidence="6"/>
<evidence type="ECO:0000256" key="2">
    <source>
        <dbReference type="ARBA" id="ARBA00022438"/>
    </source>
</evidence>
<proteinExistence type="inferred from homology"/>
<reference evidence="7 8" key="1">
    <citation type="submission" date="2019-01" db="EMBL/GenBank/DDBJ databases">
        <authorList>
            <person name="Chen W.-M."/>
        </authorList>
    </citation>
    <scope>NUCLEOTIDE SEQUENCE [LARGE SCALE GENOMIC DNA]</scope>
    <source>
        <strain evidence="7 8">KYPY4</strain>
    </source>
</reference>
<keyword evidence="8" id="KW-1185">Reference proteome</keyword>
<keyword evidence="5 6" id="KW-0378">Hydrolase</keyword>
<comment type="function">
    <text evidence="6">Catalyzes the removal of dipeptides from the N-terminus of oligopeptides.</text>
</comment>
<dbReference type="GO" id="GO:0006508">
    <property type="term" value="P:proteolysis"/>
    <property type="evidence" value="ECO:0007669"/>
    <property type="project" value="UniProtKB-KW"/>
</dbReference>
<dbReference type="Gene3D" id="2.40.10.10">
    <property type="entry name" value="Trypsin-like serine proteases"/>
    <property type="match status" value="1"/>
</dbReference>
<dbReference type="GO" id="GO:0043171">
    <property type="term" value="P:peptide catabolic process"/>
    <property type="evidence" value="ECO:0007669"/>
    <property type="project" value="UniProtKB-UniRule"/>
</dbReference>
<dbReference type="GO" id="GO:0008239">
    <property type="term" value="F:dipeptidyl-peptidase activity"/>
    <property type="evidence" value="ECO:0007669"/>
    <property type="project" value="UniProtKB-UniRule"/>
</dbReference>
<protein>
    <recommendedName>
        <fullName evidence="6">Dipeptidyl-peptidase</fullName>
        <ecNumber evidence="6">3.4.14.-</ecNumber>
    </recommendedName>
</protein>
<organism evidence="7 8">
    <name type="scientific">Rubrivivax rivuli</name>
    <dbReference type="NCBI Taxonomy" id="1862385"/>
    <lineage>
        <taxon>Bacteria</taxon>
        <taxon>Pseudomonadati</taxon>
        <taxon>Pseudomonadota</taxon>
        <taxon>Betaproteobacteria</taxon>
        <taxon>Burkholderiales</taxon>
        <taxon>Sphaerotilaceae</taxon>
        <taxon>Rubrivivax</taxon>
    </lineage>
</organism>
<dbReference type="InterPro" id="IPR009003">
    <property type="entry name" value="Peptidase_S1_PA"/>
</dbReference>
<comment type="similarity">
    <text evidence="1 6">Belongs to the peptidase S46 family.</text>
</comment>
<evidence type="ECO:0000256" key="5">
    <source>
        <dbReference type="ARBA" id="ARBA00022801"/>
    </source>
</evidence>
<dbReference type="Pfam" id="PF10459">
    <property type="entry name" value="Peptidase_S46"/>
    <property type="match status" value="1"/>
</dbReference>